<keyword evidence="4" id="KW-1185">Reference proteome</keyword>
<evidence type="ECO:0008006" key="5">
    <source>
        <dbReference type="Google" id="ProtNLM"/>
    </source>
</evidence>
<dbReference type="RefSeq" id="XP_017993580.1">
    <property type="nucleotide sequence ID" value="XM_018137783.1"/>
</dbReference>
<dbReference type="VEuPathDB" id="FungiDB:Malapachy_3310"/>
<dbReference type="PANTHER" id="PTHR21021">
    <property type="entry name" value="GAF/PUTATIVE CYTOSKELETAL PROTEIN"/>
    <property type="match status" value="1"/>
</dbReference>
<evidence type="ECO:0000313" key="4">
    <source>
        <dbReference type="Proteomes" id="UP000037751"/>
    </source>
</evidence>
<protein>
    <recommendedName>
        <fullName evidence="5">Type 2a phosphatase activator tip41</fullName>
    </recommendedName>
</protein>
<name>A0A0M8MPW2_9BASI</name>
<dbReference type="AlphaFoldDB" id="A0A0M8MPW2"/>
<dbReference type="GO" id="GO:0031929">
    <property type="term" value="P:TOR signaling"/>
    <property type="evidence" value="ECO:0007669"/>
    <property type="project" value="TreeGrafter"/>
</dbReference>
<feature type="compositionally biased region" description="Basic and acidic residues" evidence="2">
    <location>
        <begin position="1"/>
        <end position="21"/>
    </location>
</feature>
<dbReference type="PANTHER" id="PTHR21021:SF16">
    <property type="entry name" value="TIP41-LIKE PROTEIN"/>
    <property type="match status" value="1"/>
</dbReference>
<dbReference type="GO" id="GO:0005829">
    <property type="term" value="C:cytosol"/>
    <property type="evidence" value="ECO:0007669"/>
    <property type="project" value="TreeGrafter"/>
</dbReference>
<sequence>MEAQGTKEGRPAHKLFEHKVGEASPVRSTDGSAVPSEQVLERGIDIGPWTVRVRHGSIANASELDALSDQLDIPPPEMPFLKNALILEHAPSGFTYCFDAIRALQCVDGIRTSLQLTPIDCARECAAGMDIGSTGRHKRTLSRSGIKVAHAGAWGQSRRQALATHGQPPSYLSTTKQYDWTYSSTWPGLPGTSAPADVHAITVPSNAASVFQLGTDYARDRIPVERLGPSSGEPILFYDDIMLYEDELGDNGSSMLNVKVRVMPSGLLVLQRFFLRVDDVVFRVFDTRMYVSFDPREGDMLPHGTSSISCPRVIRECRGIQAPYADVKRCMPPHRPNDLSILTNVAWVAEQLTKLQARRMRTTPPPQAQAPGITMATPSAAILGEAPSTEPPWEGEGMCVHVAVLQPRST</sequence>
<dbReference type="GeneID" id="28729659"/>
<organism evidence="3 4">
    <name type="scientific">Malassezia pachydermatis</name>
    <dbReference type="NCBI Taxonomy" id="77020"/>
    <lineage>
        <taxon>Eukaryota</taxon>
        <taxon>Fungi</taxon>
        <taxon>Dikarya</taxon>
        <taxon>Basidiomycota</taxon>
        <taxon>Ustilaginomycotina</taxon>
        <taxon>Malasseziomycetes</taxon>
        <taxon>Malasseziales</taxon>
        <taxon>Malasseziaceae</taxon>
        <taxon>Malassezia</taxon>
    </lineage>
</organism>
<evidence type="ECO:0000256" key="2">
    <source>
        <dbReference type="SAM" id="MobiDB-lite"/>
    </source>
</evidence>
<evidence type="ECO:0000313" key="3">
    <source>
        <dbReference type="EMBL" id="KOS15948.1"/>
    </source>
</evidence>
<dbReference type="InterPro" id="IPR007303">
    <property type="entry name" value="TIP41-like"/>
</dbReference>
<accession>A0A0M8MPW2</accession>
<comment type="caution">
    <text evidence="3">The sequence shown here is derived from an EMBL/GenBank/DDBJ whole genome shotgun (WGS) entry which is preliminary data.</text>
</comment>
<evidence type="ECO:0000256" key="1">
    <source>
        <dbReference type="ARBA" id="ARBA00006658"/>
    </source>
</evidence>
<dbReference type="OrthoDB" id="10253878at2759"/>
<dbReference type="STRING" id="77020.A0A0M8MPW2"/>
<comment type="similarity">
    <text evidence="1">Belongs to the TIP41 family.</text>
</comment>
<dbReference type="EMBL" id="LGAV01000001">
    <property type="protein sequence ID" value="KOS15948.1"/>
    <property type="molecule type" value="Genomic_DNA"/>
</dbReference>
<gene>
    <name evidence="3" type="ORF">Malapachy_3310</name>
</gene>
<proteinExistence type="inferred from homology"/>
<reference evidence="3 4" key="1">
    <citation type="submission" date="2015-07" db="EMBL/GenBank/DDBJ databases">
        <title>Draft Genome Sequence of Malassezia furfur CBS1878 and Malassezia pachydermatis CBS1879.</title>
        <authorList>
            <person name="Triana S."/>
            <person name="Ohm R."/>
            <person name="Gonzalez A."/>
            <person name="DeCock H."/>
            <person name="Restrepo S."/>
            <person name="Celis A."/>
        </authorList>
    </citation>
    <scope>NUCLEOTIDE SEQUENCE [LARGE SCALE GENOMIC DNA]</scope>
    <source>
        <strain evidence="3 4">CBS 1879</strain>
    </source>
</reference>
<feature type="region of interest" description="Disordered" evidence="2">
    <location>
        <begin position="1"/>
        <end position="35"/>
    </location>
</feature>
<dbReference type="Proteomes" id="UP000037751">
    <property type="component" value="Unassembled WGS sequence"/>
</dbReference>
<dbReference type="Pfam" id="PF04176">
    <property type="entry name" value="TIP41"/>
    <property type="match status" value="1"/>
</dbReference>
<dbReference type="InterPro" id="IPR051330">
    <property type="entry name" value="Phosphatase_reg/MetRdx"/>
</dbReference>